<dbReference type="AlphaFoldDB" id="A0A0F9PJN5"/>
<accession>A0A0F9PJN5</accession>
<protein>
    <submittedName>
        <fullName evidence="1">Uncharacterized protein</fullName>
    </submittedName>
</protein>
<dbReference type="InterPro" id="IPR036157">
    <property type="entry name" value="dUTPase-like_sf"/>
</dbReference>
<sequence>MRCPKSLCWPTSISKGIFPSKGMLKSIVDSGYRNEWMVIVVDVLNKEVTLTKGNSIC</sequence>
<dbReference type="Gene3D" id="2.70.40.10">
    <property type="match status" value="1"/>
</dbReference>
<evidence type="ECO:0000313" key="1">
    <source>
        <dbReference type="EMBL" id="KKN32035.1"/>
    </source>
</evidence>
<reference evidence="1" key="1">
    <citation type="journal article" date="2015" name="Nature">
        <title>Complex archaea that bridge the gap between prokaryotes and eukaryotes.</title>
        <authorList>
            <person name="Spang A."/>
            <person name="Saw J.H."/>
            <person name="Jorgensen S.L."/>
            <person name="Zaremba-Niedzwiedzka K."/>
            <person name="Martijn J."/>
            <person name="Lind A.E."/>
            <person name="van Eijk R."/>
            <person name="Schleper C."/>
            <person name="Guy L."/>
            <person name="Ettema T.J."/>
        </authorList>
    </citation>
    <scope>NUCLEOTIDE SEQUENCE</scope>
</reference>
<gene>
    <name evidence="1" type="ORF">LCGC14_0817940</name>
</gene>
<dbReference type="EMBL" id="LAZR01002281">
    <property type="protein sequence ID" value="KKN32035.1"/>
    <property type="molecule type" value="Genomic_DNA"/>
</dbReference>
<name>A0A0F9PJN5_9ZZZZ</name>
<organism evidence="1">
    <name type="scientific">marine sediment metagenome</name>
    <dbReference type="NCBI Taxonomy" id="412755"/>
    <lineage>
        <taxon>unclassified sequences</taxon>
        <taxon>metagenomes</taxon>
        <taxon>ecological metagenomes</taxon>
    </lineage>
</organism>
<proteinExistence type="predicted"/>
<comment type="caution">
    <text evidence="1">The sequence shown here is derived from an EMBL/GenBank/DDBJ whole genome shotgun (WGS) entry which is preliminary data.</text>
</comment>